<dbReference type="Proteomes" id="UP000289738">
    <property type="component" value="Chromosome A04"/>
</dbReference>
<dbReference type="Gene3D" id="1.25.40.20">
    <property type="entry name" value="Ankyrin repeat-containing domain"/>
    <property type="match status" value="1"/>
</dbReference>
<dbReference type="GO" id="GO:0005886">
    <property type="term" value="C:plasma membrane"/>
    <property type="evidence" value="ECO:0007669"/>
    <property type="project" value="UniProtKB-SubCell"/>
</dbReference>
<evidence type="ECO:0000256" key="2">
    <source>
        <dbReference type="SAM" id="MobiDB-lite"/>
    </source>
</evidence>
<comment type="caution">
    <text evidence="3">The sequence shown here is derived from an EMBL/GenBank/DDBJ whole genome shotgun (WGS) entry which is preliminary data.</text>
</comment>
<dbReference type="InterPro" id="IPR036770">
    <property type="entry name" value="Ankyrin_rpt-contain_sf"/>
</dbReference>
<dbReference type="AlphaFoldDB" id="A0A445DIM4"/>
<accession>A0A445DIM4</accession>
<name>A0A445DIM4_ARAHY</name>
<sequence>MHFNHKFFGDFLRLISVAVRRDILSVKNKNGDTALHLAAQIGCIEICKLIDAEERRGGSNCSRSSLVHIRNHRLETFLLLHEHSKQCGASRSSFSGMPWKREFGSSKV</sequence>
<dbReference type="EMBL" id="SDMP01000004">
    <property type="protein sequence ID" value="RYR63019.1"/>
    <property type="molecule type" value="Genomic_DNA"/>
</dbReference>
<dbReference type="SUPFAM" id="SSF48403">
    <property type="entry name" value="Ankyrin repeat"/>
    <property type="match status" value="1"/>
</dbReference>
<dbReference type="InterPro" id="IPR002110">
    <property type="entry name" value="Ankyrin_rpt"/>
</dbReference>
<evidence type="ECO:0008006" key="5">
    <source>
        <dbReference type="Google" id="ProtNLM"/>
    </source>
</evidence>
<feature type="compositionally biased region" description="Basic and acidic residues" evidence="2">
    <location>
        <begin position="99"/>
        <end position="108"/>
    </location>
</feature>
<keyword evidence="4" id="KW-1185">Reference proteome</keyword>
<organism evidence="3 4">
    <name type="scientific">Arachis hypogaea</name>
    <name type="common">Peanut</name>
    <dbReference type="NCBI Taxonomy" id="3818"/>
    <lineage>
        <taxon>Eukaryota</taxon>
        <taxon>Viridiplantae</taxon>
        <taxon>Streptophyta</taxon>
        <taxon>Embryophyta</taxon>
        <taxon>Tracheophyta</taxon>
        <taxon>Spermatophyta</taxon>
        <taxon>Magnoliopsida</taxon>
        <taxon>eudicotyledons</taxon>
        <taxon>Gunneridae</taxon>
        <taxon>Pentapetalae</taxon>
        <taxon>rosids</taxon>
        <taxon>fabids</taxon>
        <taxon>Fabales</taxon>
        <taxon>Fabaceae</taxon>
        <taxon>Papilionoideae</taxon>
        <taxon>50 kb inversion clade</taxon>
        <taxon>dalbergioids sensu lato</taxon>
        <taxon>Dalbergieae</taxon>
        <taxon>Pterocarpus clade</taxon>
        <taxon>Arachis</taxon>
    </lineage>
</organism>
<evidence type="ECO:0000313" key="3">
    <source>
        <dbReference type="EMBL" id="RYR63019.1"/>
    </source>
</evidence>
<reference evidence="3 4" key="1">
    <citation type="submission" date="2019-01" db="EMBL/GenBank/DDBJ databases">
        <title>Sequencing of cultivated peanut Arachis hypogaea provides insights into genome evolution and oil improvement.</title>
        <authorList>
            <person name="Chen X."/>
        </authorList>
    </citation>
    <scope>NUCLEOTIDE SEQUENCE [LARGE SCALE GENOMIC DNA]</scope>
    <source>
        <strain evidence="4">cv. Fuhuasheng</strain>
        <tissue evidence="3">Leaves</tissue>
    </source>
</reference>
<evidence type="ECO:0000313" key="4">
    <source>
        <dbReference type="Proteomes" id="UP000289738"/>
    </source>
</evidence>
<dbReference type="Pfam" id="PF00023">
    <property type="entry name" value="Ank"/>
    <property type="match status" value="1"/>
</dbReference>
<proteinExistence type="predicted"/>
<protein>
    <recommendedName>
        <fullName evidence="5">PGG domain-containing protein</fullName>
    </recommendedName>
</protein>
<feature type="region of interest" description="Disordered" evidence="2">
    <location>
        <begin position="88"/>
        <end position="108"/>
    </location>
</feature>
<evidence type="ECO:0000256" key="1">
    <source>
        <dbReference type="ARBA" id="ARBA00004413"/>
    </source>
</evidence>
<comment type="subcellular location">
    <subcellularLocation>
        <location evidence="1">Cell membrane</location>
        <topology evidence="1">Peripheral membrane protein</topology>
        <orientation evidence="1">Cytoplasmic side</orientation>
    </subcellularLocation>
</comment>
<gene>
    <name evidence="3" type="ORF">Ahy_A04g020792</name>
</gene>